<gene>
    <name evidence="1" type="ORF">DM558_13520</name>
</gene>
<evidence type="ECO:0000313" key="1">
    <source>
        <dbReference type="EMBL" id="AZS51723.1"/>
    </source>
</evidence>
<dbReference type="RefSeq" id="WP_127164445.1">
    <property type="nucleotide sequence ID" value="NZ_CP029822.1"/>
</dbReference>
<accession>A0A451EPJ2</accession>
<name>A0A451EPJ2_9GAMM</name>
<sequence length="235" mass="26264">MTSTIYGFIYDDLTEQNALQLSDVGKKLNTTIVPWRVYEDVANIIVNHWPGNLWFVQVIQAFSISNEGYLPAIAIKPIKQLPCSLLFGLQGEGICQLLDKIKRLTLLKVEELARFANPISDRAYANAWNCWLKKATKLTMHHDADHSSTLAIGFAEESSPIYSGFLAVDYLLRQRACELVGKDGSKHDMDSIYQAATWRKACNALLYIAMGVGAEQYVVAKDLPLLLLGLDIINN</sequence>
<dbReference type="KEGG" id="emo:DM558_13520"/>
<organism evidence="1 2">
    <name type="scientific">Entomomonas moraniae</name>
    <dbReference type="NCBI Taxonomy" id="2213226"/>
    <lineage>
        <taxon>Bacteria</taxon>
        <taxon>Pseudomonadati</taxon>
        <taxon>Pseudomonadota</taxon>
        <taxon>Gammaproteobacteria</taxon>
        <taxon>Pseudomonadales</taxon>
        <taxon>Pseudomonadaceae</taxon>
        <taxon>Entomomonas</taxon>
    </lineage>
</organism>
<reference evidence="2" key="1">
    <citation type="submission" date="2018-06" db="EMBL/GenBank/DDBJ databases">
        <title>Complete genome of Pseudomonas insecticola strain QZS01.</title>
        <authorList>
            <person name="Wang J."/>
            <person name="Su Q."/>
        </authorList>
    </citation>
    <scope>NUCLEOTIDE SEQUENCE [LARGE SCALE GENOMIC DNA]</scope>
    <source>
        <strain evidence="2">QZS01</strain>
    </source>
</reference>
<dbReference type="Proteomes" id="UP000273143">
    <property type="component" value="Chromosome"/>
</dbReference>
<protein>
    <submittedName>
        <fullName evidence="1">Uncharacterized protein</fullName>
    </submittedName>
</protein>
<keyword evidence="2" id="KW-1185">Reference proteome</keyword>
<evidence type="ECO:0000313" key="2">
    <source>
        <dbReference type="Proteomes" id="UP000273143"/>
    </source>
</evidence>
<proteinExistence type="predicted"/>
<dbReference type="AlphaFoldDB" id="A0A451EPJ2"/>
<dbReference type="EMBL" id="CP029822">
    <property type="protein sequence ID" value="AZS51723.1"/>
    <property type="molecule type" value="Genomic_DNA"/>
</dbReference>